<dbReference type="GO" id="GO:0016740">
    <property type="term" value="F:transferase activity"/>
    <property type="evidence" value="ECO:0007669"/>
    <property type="project" value="UniProtKB-KW"/>
</dbReference>
<gene>
    <name evidence="1" type="ORF">SAMN04488130_10755</name>
</gene>
<protein>
    <submittedName>
        <fullName evidence="1">Glycosyltransferase involved in cell wall bisynthesis</fullName>
    </submittedName>
</protein>
<dbReference type="EMBL" id="FNVP01000007">
    <property type="protein sequence ID" value="SEG18609.1"/>
    <property type="molecule type" value="Genomic_DNA"/>
</dbReference>
<evidence type="ECO:0000313" key="1">
    <source>
        <dbReference type="EMBL" id="SEG18609.1"/>
    </source>
</evidence>
<dbReference type="Gene3D" id="3.40.50.2000">
    <property type="entry name" value="Glycogen Phosphorylase B"/>
    <property type="match status" value="1"/>
</dbReference>
<evidence type="ECO:0000313" key="2">
    <source>
        <dbReference type="Proteomes" id="UP000236737"/>
    </source>
</evidence>
<reference evidence="2" key="1">
    <citation type="submission" date="2016-10" db="EMBL/GenBank/DDBJ databases">
        <authorList>
            <person name="Varghese N."/>
            <person name="Submissions S."/>
        </authorList>
    </citation>
    <scope>NUCLEOTIDE SEQUENCE [LARGE SCALE GENOMIC DNA]</scope>
    <source>
        <strain evidence="2">CGMCC 1.9230</strain>
    </source>
</reference>
<keyword evidence="1" id="KW-0808">Transferase</keyword>
<dbReference type="RefSeq" id="WP_103999989.1">
    <property type="nucleotide sequence ID" value="NZ_FNVP01000007.1"/>
</dbReference>
<keyword evidence="2" id="KW-1185">Reference proteome</keyword>
<name>A0A1H5Y3G7_9FLAO</name>
<organism evidence="1 2">
    <name type="scientific">Flavobacterium urumqiense</name>
    <dbReference type="NCBI Taxonomy" id="935224"/>
    <lineage>
        <taxon>Bacteria</taxon>
        <taxon>Pseudomonadati</taxon>
        <taxon>Bacteroidota</taxon>
        <taxon>Flavobacteriia</taxon>
        <taxon>Flavobacteriales</taxon>
        <taxon>Flavobacteriaceae</taxon>
        <taxon>Flavobacterium</taxon>
    </lineage>
</organism>
<dbReference type="SUPFAM" id="SSF53756">
    <property type="entry name" value="UDP-Glycosyltransferase/glycogen phosphorylase"/>
    <property type="match status" value="1"/>
</dbReference>
<proteinExistence type="predicted"/>
<sequence>MKIIFLCGSLEPGKDGVGDYTRRLAGELNRQGHSCAIVAIMDKAVKETVGEQQNTEYNIPVLRLPFSKGYTLNCLEAKSWLDSFNPDWISLQYVPFSFHPKGLPFGLSIALQQLTKGRKLHLMIHELWVGMNRESSLKLKILGKLQHLMLQSFIKNCSTNLIHTQTKLYQFQLKQMGYRSQFLPLFSNVRLAAPIVKLSRKNEMKFAFFGGIHHDAPVKEFIEALKSYSKSLDGVLLKFVFIGNCGNSILEWTSVLDAESISYEIYGFCSDKQITNIFSTCHYAVATTPFILLQKSGSVAAYLQHQLPIICVARKWEVKNFYKSAIIDLKNITKFENEKKVIEILNQNFDCSVEKSLQFVANKFLKGLIKH</sequence>
<dbReference type="OrthoDB" id="1100436at2"/>
<dbReference type="AlphaFoldDB" id="A0A1H5Y3G7"/>
<dbReference type="Proteomes" id="UP000236737">
    <property type="component" value="Unassembled WGS sequence"/>
</dbReference>
<accession>A0A1H5Y3G7</accession>